<evidence type="ECO:0000313" key="1">
    <source>
        <dbReference type="EMBL" id="AHJ33201.1"/>
    </source>
</evidence>
<organism evidence="1 2">
    <name type="scientific">Lacticaseibacillus paracasei N1115</name>
    <dbReference type="NCBI Taxonomy" id="1446494"/>
    <lineage>
        <taxon>Bacteria</taxon>
        <taxon>Bacillati</taxon>
        <taxon>Bacillota</taxon>
        <taxon>Bacilli</taxon>
        <taxon>Lactobacillales</taxon>
        <taxon>Lactobacillaceae</taxon>
        <taxon>Lacticaseibacillus</taxon>
    </lineage>
</organism>
<dbReference type="EMBL" id="CP007122">
    <property type="protein sequence ID" value="AHJ33201.1"/>
    <property type="molecule type" value="Genomic_DNA"/>
</dbReference>
<proteinExistence type="predicted"/>
<protein>
    <submittedName>
        <fullName evidence="1">Uncharacterized protein</fullName>
    </submittedName>
</protein>
<sequence>MDYRFIANDFLQSACFFVPPNTRFATTGTRPLQNLRSVAARKYHTNDL</sequence>
<dbReference type="AlphaFoldDB" id="A0A806LAY5"/>
<reference evidence="1 2" key="1">
    <citation type="journal article" date="2014" name="Genome Announc.">
        <title>Whole Genome Sequence of the Probiotic Strain Lactobacillus paracasei N1115, Isolated from Traditional Chinese Fermented Milk.</title>
        <authorList>
            <person name="Wang S."/>
            <person name="Zhu H."/>
            <person name="He F."/>
            <person name="Luo Y."/>
            <person name="Kang Z."/>
            <person name="Lu C."/>
            <person name="Feng L."/>
            <person name="Lu X."/>
            <person name="Xue Y."/>
            <person name="Wang H."/>
        </authorList>
    </citation>
    <scope>NUCLEOTIDE SEQUENCE [LARGE SCALE GENOMIC DNA]</scope>
    <source>
        <strain evidence="1 2">N1115</strain>
    </source>
</reference>
<dbReference type="Proteomes" id="UP000019441">
    <property type="component" value="Chromosome"/>
</dbReference>
<evidence type="ECO:0000313" key="2">
    <source>
        <dbReference type="Proteomes" id="UP000019441"/>
    </source>
</evidence>
<name>A0A806LAY5_LACPA</name>
<dbReference type="KEGG" id="lpq:AF91_08350"/>
<gene>
    <name evidence="1" type="ORF">AF91_08350</name>
</gene>
<accession>A0A806LAY5</accession>